<evidence type="ECO:0000256" key="4">
    <source>
        <dbReference type="ARBA" id="ARBA00023224"/>
    </source>
</evidence>
<evidence type="ECO:0000256" key="1">
    <source>
        <dbReference type="ARBA" id="ARBA00010587"/>
    </source>
</evidence>
<feature type="transmembrane region" description="Helical" evidence="7">
    <location>
        <begin position="485"/>
        <end position="507"/>
    </location>
</feature>
<keyword evidence="7" id="KW-0812">Transmembrane</keyword>
<dbReference type="CDD" id="cd12107">
    <property type="entry name" value="Hemerythrin"/>
    <property type="match status" value="1"/>
</dbReference>
<evidence type="ECO:0008006" key="13">
    <source>
        <dbReference type="Google" id="ProtNLM"/>
    </source>
</evidence>
<sequence>MRYHAGRTGTGGGRGMALLEWQESFGVGIKALDDDHKHLISLINELHAAKDGAGDTSGAASIVGRLADHLRRHFLREEEYLAKIGYPDIEQHRDSHAQTLERIESFAALALAGSTGEALPRQILDFMKAWFLNHVICSDLKLRPYFFAKGLIDSPFSDSRRHGSLFRRLGGHLDVLRIRWRIVLLACLPLVAFVVVATLGAAHRFETAAGLAKTQSVAVLGIDIGNLIHELQKERGMSSLFLASKGDKFGGELRQQREVVDGTRRRLAGTTMNGRDLIAGSEAERSLQKVQGPLSDIERMRAVIDRQEIQPKDAISFYTTVIDGLLSSIDSMQGMAENASLLNDISAYLNVMRMKEQAGQERATGAAGFGAGRFEPALFKRFLELSAAQAIYERVFLSFAAPDLARQYKEIGNAGAVEEVASMRRAATVAVLSGEAPGVEAPLWFKAATARIDLFKKIEDAAAHTLLSHADALYVEARRSALTSVVVIAAVLLAVIGFGALLIASIVPPLIDFTSSMQRLAEGERALDVEGVTLRDELGAMAKALSFFKEKLIAADLMSAQGGVENIEQMRLLERKEDMVVQFETKMAEFIERLGGAADTLHDMAGVMTSAAQDTTRRATTAASATEQASANVQAVAATAEELSGSIFEISRQVTVSADISVGAADHARRAENAVGELAQSAAKIGEVIALINGIAAQTNLLALNATIEAARAGDAGKGFAVVASEVKNLAGQTARATDEITAQIGAVQRRTEDVVEVIHGVGQVIGQVREISTGIASAVEQQASATREIARNVDRAAAGTAEVSVNVGGVQEAAGQTGTAAHKVLAASEEVTAQSLALQDLIHGFLADVRAN</sequence>
<dbReference type="NCBIfam" id="TIGR02481">
    <property type="entry name" value="hemeryth_dom"/>
    <property type="match status" value="1"/>
</dbReference>
<comment type="caution">
    <text evidence="11">The sequence shown here is derived from an EMBL/GenBank/DDBJ whole genome shotgun (WGS) entry which is preliminary data.</text>
</comment>
<dbReference type="Gene3D" id="1.20.120.50">
    <property type="entry name" value="Hemerythrin-like"/>
    <property type="match status" value="1"/>
</dbReference>
<dbReference type="GO" id="GO:0007165">
    <property type="term" value="P:signal transduction"/>
    <property type="evidence" value="ECO:0007669"/>
    <property type="project" value="UniProtKB-KW"/>
</dbReference>
<dbReference type="InterPro" id="IPR012312">
    <property type="entry name" value="Hemerythrin-like"/>
</dbReference>
<dbReference type="SMART" id="SM00283">
    <property type="entry name" value="MA"/>
    <property type="match status" value="1"/>
</dbReference>
<dbReference type="Gene3D" id="1.10.287.950">
    <property type="entry name" value="Methyl-accepting chemotaxis protein"/>
    <property type="match status" value="1"/>
</dbReference>
<evidence type="ECO:0000256" key="6">
    <source>
        <dbReference type="PROSITE-ProRule" id="PRU00284"/>
    </source>
</evidence>
<dbReference type="Pfam" id="PF08376">
    <property type="entry name" value="NIT"/>
    <property type="match status" value="1"/>
</dbReference>
<reference evidence="12" key="1">
    <citation type="submission" date="2017-12" db="EMBL/GenBank/DDBJ databases">
        <title>Draft genome sequence of Telmatospirillum siberiense 26-4b1T, an acidotolerant peatland alphaproteobacterium potentially involved in sulfur cycling.</title>
        <authorList>
            <person name="Hausmann B."/>
            <person name="Pjevac P."/>
            <person name="Schreck K."/>
            <person name="Herbold C.W."/>
            <person name="Daims H."/>
            <person name="Wagner M."/>
            <person name="Pester M."/>
            <person name="Loy A."/>
        </authorList>
    </citation>
    <scope>NUCLEOTIDE SEQUENCE [LARGE SCALE GENOMIC DNA]</scope>
    <source>
        <strain evidence="12">26-4b1</strain>
    </source>
</reference>
<evidence type="ECO:0000256" key="5">
    <source>
        <dbReference type="ARBA" id="ARBA00029447"/>
    </source>
</evidence>
<evidence type="ECO:0000256" key="3">
    <source>
        <dbReference type="ARBA" id="ARBA00023004"/>
    </source>
</evidence>
<dbReference type="SUPFAM" id="SSF58104">
    <property type="entry name" value="Methyl-accepting chemotaxis protein (MCP) signaling domain"/>
    <property type="match status" value="1"/>
</dbReference>
<dbReference type="InterPro" id="IPR003660">
    <property type="entry name" value="HAMP_dom"/>
</dbReference>
<dbReference type="PROSITE" id="PS50111">
    <property type="entry name" value="CHEMOTAXIS_TRANSDUC_2"/>
    <property type="match status" value="1"/>
</dbReference>
<dbReference type="EMBL" id="PIUM01000022">
    <property type="protein sequence ID" value="PKU23223.1"/>
    <property type="molecule type" value="Genomic_DNA"/>
</dbReference>
<comment type="similarity">
    <text evidence="5">Belongs to the methyl-accepting chemotaxis (MCP) protein family.</text>
</comment>
<dbReference type="InterPro" id="IPR010910">
    <property type="entry name" value="Nitrate/nitrite_sensing_bac"/>
</dbReference>
<dbReference type="Proteomes" id="UP000233293">
    <property type="component" value="Unassembled WGS sequence"/>
</dbReference>
<accession>A0A2N3PS39</accession>
<organism evidence="11 12">
    <name type="scientific">Telmatospirillum siberiense</name>
    <dbReference type="NCBI Taxonomy" id="382514"/>
    <lineage>
        <taxon>Bacteria</taxon>
        <taxon>Pseudomonadati</taxon>
        <taxon>Pseudomonadota</taxon>
        <taxon>Alphaproteobacteria</taxon>
        <taxon>Rhodospirillales</taxon>
        <taxon>Rhodospirillaceae</taxon>
        <taxon>Telmatospirillum</taxon>
    </lineage>
</organism>
<evidence type="ECO:0000259" key="8">
    <source>
        <dbReference type="PROSITE" id="PS50111"/>
    </source>
</evidence>
<dbReference type="Pfam" id="PF00015">
    <property type="entry name" value="MCPsignal"/>
    <property type="match status" value="1"/>
</dbReference>
<proteinExistence type="inferred from homology"/>
<feature type="domain" description="HAMP" evidence="9">
    <location>
        <begin position="504"/>
        <end position="557"/>
    </location>
</feature>
<evidence type="ECO:0000259" key="10">
    <source>
        <dbReference type="PROSITE" id="PS50906"/>
    </source>
</evidence>
<keyword evidence="12" id="KW-1185">Reference proteome</keyword>
<dbReference type="GO" id="GO:0016020">
    <property type="term" value="C:membrane"/>
    <property type="evidence" value="ECO:0007669"/>
    <property type="project" value="InterPro"/>
</dbReference>
<gene>
    <name evidence="11" type="ORF">CWS72_17510</name>
</gene>
<dbReference type="PROSITE" id="PS00550">
    <property type="entry name" value="HEMERYTHRINS"/>
    <property type="match status" value="1"/>
</dbReference>
<dbReference type="Gene3D" id="6.10.340.10">
    <property type="match status" value="1"/>
</dbReference>
<evidence type="ECO:0000256" key="2">
    <source>
        <dbReference type="ARBA" id="ARBA00022723"/>
    </source>
</evidence>
<keyword evidence="7" id="KW-1133">Transmembrane helix</keyword>
<evidence type="ECO:0000313" key="12">
    <source>
        <dbReference type="Proteomes" id="UP000233293"/>
    </source>
</evidence>
<dbReference type="InterPro" id="IPR013587">
    <property type="entry name" value="Nitrate/nitrite_sensing"/>
</dbReference>
<evidence type="ECO:0000256" key="7">
    <source>
        <dbReference type="SAM" id="Phobius"/>
    </source>
</evidence>
<comment type="similarity">
    <text evidence="1">Belongs to the hemerythrin family.</text>
</comment>
<dbReference type="SUPFAM" id="SSF47188">
    <property type="entry name" value="Hemerythrin-like"/>
    <property type="match status" value="1"/>
</dbReference>
<keyword evidence="4 6" id="KW-0807">Transducer</keyword>
<evidence type="ECO:0000259" key="9">
    <source>
        <dbReference type="PROSITE" id="PS50885"/>
    </source>
</evidence>
<protein>
    <recommendedName>
        <fullName evidence="13">Methyl-accepting chemotaxis protein</fullName>
    </recommendedName>
</protein>
<dbReference type="InterPro" id="IPR035938">
    <property type="entry name" value="Hemerythrin-like_sf"/>
</dbReference>
<keyword evidence="7" id="KW-0472">Membrane</keyword>
<keyword evidence="2" id="KW-0479">Metal-binding</keyword>
<dbReference type="AlphaFoldDB" id="A0A2N3PS39"/>
<dbReference type="NCBIfam" id="NF033749">
    <property type="entry name" value="bact_hemeryth"/>
    <property type="match status" value="1"/>
</dbReference>
<feature type="domain" description="NIT" evidence="10">
    <location>
        <begin position="222"/>
        <end position="473"/>
    </location>
</feature>
<dbReference type="PROSITE" id="PS50885">
    <property type="entry name" value="HAMP"/>
    <property type="match status" value="1"/>
</dbReference>
<dbReference type="InterPro" id="IPR004089">
    <property type="entry name" value="MCPsignal_dom"/>
</dbReference>
<feature type="domain" description="Methyl-accepting transducer" evidence="8">
    <location>
        <begin position="597"/>
        <end position="833"/>
    </location>
</feature>
<dbReference type="PROSITE" id="PS50906">
    <property type="entry name" value="NIT"/>
    <property type="match status" value="1"/>
</dbReference>
<dbReference type="PANTHER" id="PTHR32089">
    <property type="entry name" value="METHYL-ACCEPTING CHEMOTAXIS PROTEIN MCPB"/>
    <property type="match status" value="1"/>
</dbReference>
<dbReference type="InterPro" id="IPR016131">
    <property type="entry name" value="Haemerythrin_Fe_BS"/>
</dbReference>
<dbReference type="PANTHER" id="PTHR32089:SF112">
    <property type="entry name" value="LYSOZYME-LIKE PROTEIN-RELATED"/>
    <property type="match status" value="1"/>
</dbReference>
<feature type="transmembrane region" description="Helical" evidence="7">
    <location>
        <begin position="182"/>
        <end position="202"/>
    </location>
</feature>
<evidence type="ECO:0000313" key="11">
    <source>
        <dbReference type="EMBL" id="PKU23223.1"/>
    </source>
</evidence>
<keyword evidence="3" id="KW-0408">Iron</keyword>
<dbReference type="Pfam" id="PF01814">
    <property type="entry name" value="Hemerythrin"/>
    <property type="match status" value="1"/>
</dbReference>
<dbReference type="InterPro" id="IPR012827">
    <property type="entry name" value="Hemerythrin_metal-bd"/>
</dbReference>
<name>A0A2N3PS39_9PROT</name>
<dbReference type="GO" id="GO:0046872">
    <property type="term" value="F:metal ion binding"/>
    <property type="evidence" value="ECO:0007669"/>
    <property type="project" value="UniProtKB-KW"/>
</dbReference>